<dbReference type="Proteomes" id="UP001266357">
    <property type="component" value="Unassembled WGS sequence"/>
</dbReference>
<dbReference type="EMBL" id="JAVRIF010000002">
    <property type="protein sequence ID" value="MDT0602762.1"/>
    <property type="molecule type" value="Genomic_DNA"/>
</dbReference>
<comment type="caution">
    <text evidence="2">The sequence shown here is derived from an EMBL/GenBank/DDBJ whole genome shotgun (WGS) entry which is preliminary data.</text>
</comment>
<evidence type="ECO:0000313" key="3">
    <source>
        <dbReference type="Proteomes" id="UP001266357"/>
    </source>
</evidence>
<organism evidence="2 3">
    <name type="scientific">Thalassotalea castellviae</name>
    <dbReference type="NCBI Taxonomy" id="3075612"/>
    <lineage>
        <taxon>Bacteria</taxon>
        <taxon>Pseudomonadati</taxon>
        <taxon>Pseudomonadota</taxon>
        <taxon>Gammaproteobacteria</taxon>
        <taxon>Alteromonadales</taxon>
        <taxon>Colwelliaceae</taxon>
        <taxon>Thalassotalea</taxon>
    </lineage>
</organism>
<keyword evidence="1" id="KW-1133">Transmembrane helix</keyword>
<keyword evidence="1" id="KW-0472">Membrane</keyword>
<evidence type="ECO:0008006" key="4">
    <source>
        <dbReference type="Google" id="ProtNLM"/>
    </source>
</evidence>
<accession>A0ABU2ZZM1</accession>
<proteinExistence type="predicted"/>
<evidence type="ECO:0000313" key="2">
    <source>
        <dbReference type="EMBL" id="MDT0602762.1"/>
    </source>
</evidence>
<gene>
    <name evidence="2" type="ORF">RM573_04090</name>
</gene>
<reference evidence="2 3" key="1">
    <citation type="submission" date="2023-09" db="EMBL/GenBank/DDBJ databases">
        <authorList>
            <person name="Rey-Velasco X."/>
        </authorList>
    </citation>
    <scope>NUCLEOTIDE SEQUENCE [LARGE SCALE GENOMIC DNA]</scope>
    <source>
        <strain evidence="2 3">W431</strain>
    </source>
</reference>
<name>A0ABU2ZZM1_9GAMM</name>
<protein>
    <recommendedName>
        <fullName evidence="4">Cardiolipin synthase N-terminal domain-containing protein</fullName>
    </recommendedName>
</protein>
<keyword evidence="1" id="KW-0812">Transmembrane</keyword>
<dbReference type="RefSeq" id="WP_303448615.1">
    <property type="nucleotide sequence ID" value="NZ_JAVRIF010000002.1"/>
</dbReference>
<keyword evidence="3" id="KW-1185">Reference proteome</keyword>
<sequence length="67" mass="7909">MLSLLVVIVALMFSIFFYCQALSNGLGRKRWAFAGFMFGPFIWPMFNMKKRMKINRLFGFNCLIFRA</sequence>
<feature type="transmembrane region" description="Helical" evidence="1">
    <location>
        <begin position="31"/>
        <end position="48"/>
    </location>
</feature>
<evidence type="ECO:0000256" key="1">
    <source>
        <dbReference type="SAM" id="Phobius"/>
    </source>
</evidence>